<keyword evidence="6" id="KW-0175">Coiled coil</keyword>
<dbReference type="SMART" id="SM01070">
    <property type="entry name" value="CDC37_M"/>
    <property type="match status" value="1"/>
</dbReference>
<dbReference type="Proteomes" id="UP000616885">
    <property type="component" value="Unassembled WGS sequence"/>
</dbReference>
<dbReference type="GO" id="GO:0006457">
    <property type="term" value="P:protein folding"/>
    <property type="evidence" value="ECO:0007669"/>
    <property type="project" value="TreeGrafter"/>
</dbReference>
<dbReference type="PANTHER" id="PTHR12800:SF4">
    <property type="entry name" value="HSP90 CO-CHAPERONE CDC37"/>
    <property type="match status" value="1"/>
</dbReference>
<feature type="domain" description="Cdc37 C-terminal" evidence="7">
    <location>
        <begin position="360"/>
        <end position="431"/>
    </location>
</feature>
<evidence type="ECO:0000313" key="10">
    <source>
        <dbReference type="EMBL" id="KAF9744429.1"/>
    </source>
</evidence>
<dbReference type="InterPro" id="IPR013874">
    <property type="entry name" value="Cdc37_Hsp90-bd"/>
</dbReference>
<dbReference type="EMBL" id="JADCTT010000014">
    <property type="protein sequence ID" value="KAF9744429.1"/>
    <property type="molecule type" value="Genomic_DNA"/>
</dbReference>
<accession>A0A8H7K396</accession>
<protein>
    <recommendedName>
        <fullName evidence="5">Hsp90 chaperone protein kinase-targeting subunit</fullName>
    </recommendedName>
</protein>
<dbReference type="GO" id="GO:0031072">
    <property type="term" value="F:heat shock protein binding"/>
    <property type="evidence" value="ECO:0007669"/>
    <property type="project" value="TreeGrafter"/>
</dbReference>
<evidence type="ECO:0000259" key="8">
    <source>
        <dbReference type="SMART" id="SM01070"/>
    </source>
</evidence>
<evidence type="ECO:0000256" key="5">
    <source>
        <dbReference type="ARBA" id="ARBA00031396"/>
    </source>
</evidence>
<dbReference type="GO" id="GO:0005737">
    <property type="term" value="C:cytoplasm"/>
    <property type="evidence" value="ECO:0007669"/>
    <property type="project" value="UniProtKB-SubCell"/>
</dbReference>
<comment type="subcellular location">
    <subcellularLocation>
        <location evidence="1">Cytoplasm</location>
    </subcellularLocation>
</comment>
<dbReference type="GO" id="GO:0051082">
    <property type="term" value="F:unfolded protein binding"/>
    <property type="evidence" value="ECO:0007669"/>
    <property type="project" value="TreeGrafter"/>
</dbReference>
<sequence length="437" mass="50050">MDVRSKWDRDDLSDDSDTDLHPHIDARSLIWKHQERARDARHELKVKIGGRLYEKMVREKVVNWLSLIESDLEAQFDEKMDSQEASNRVSSSISAKVHDYEGTRPRPRASNGKYLCSYTDMFHDAVNAGLEKANGTVIYPESWMRVYITELSAQKQNIQQQLVGVTEQLAQLEEEDAEYRKYEGYQIQFGNSIIFKNDAGPYAPWESQNTGALPDEQDLEAAQPSLLASYFAHIHPSRYHSSYEFIKAHPTVLHASEVDGLMAHAFVIARFLDDDKRVQGYVHQASVLQYFLELGTNGAEIFFRAMSRPKSKAHVGFQREVFDKLMRLLELADISREYLEGINMRVIVKIHMEPNTTFIINAPKLDSGDEDEQERRSIFEKFSDDMKAAIQSGSLDKINEVLGAMPREEAEVVRTLIFETDCIKVQKTVPEAATELH</sequence>
<gene>
    <name evidence="10" type="ORF">IM811_005210</name>
</gene>
<feature type="coiled-coil region" evidence="6">
    <location>
        <begin position="148"/>
        <end position="175"/>
    </location>
</feature>
<dbReference type="SMART" id="SM01071">
    <property type="entry name" value="CDC37_N"/>
    <property type="match status" value="1"/>
</dbReference>
<dbReference type="SUPFAM" id="SSF101391">
    <property type="entry name" value="Hsp90 co-chaperone CDC37"/>
    <property type="match status" value="1"/>
</dbReference>
<dbReference type="Gene3D" id="1.20.58.610">
    <property type="entry name" value="Cdc37, Hsp90 binding domain"/>
    <property type="match status" value="1"/>
</dbReference>
<organism evidence="10 11">
    <name type="scientific">Bionectria ochroleuca</name>
    <name type="common">Gliocladium roseum</name>
    <dbReference type="NCBI Taxonomy" id="29856"/>
    <lineage>
        <taxon>Eukaryota</taxon>
        <taxon>Fungi</taxon>
        <taxon>Dikarya</taxon>
        <taxon>Ascomycota</taxon>
        <taxon>Pezizomycotina</taxon>
        <taxon>Sordariomycetes</taxon>
        <taxon>Hypocreomycetidae</taxon>
        <taxon>Hypocreales</taxon>
        <taxon>Bionectriaceae</taxon>
        <taxon>Clonostachys</taxon>
    </lineage>
</organism>
<name>A0A8H7K396_BIOOC</name>
<evidence type="ECO:0000256" key="4">
    <source>
        <dbReference type="ARBA" id="ARBA00023186"/>
    </source>
</evidence>
<keyword evidence="4" id="KW-0143">Chaperone</keyword>
<dbReference type="AlphaFoldDB" id="A0A8H7K396"/>
<evidence type="ECO:0000313" key="11">
    <source>
        <dbReference type="Proteomes" id="UP000616885"/>
    </source>
</evidence>
<evidence type="ECO:0000259" key="9">
    <source>
        <dbReference type="SMART" id="SM01071"/>
    </source>
</evidence>
<evidence type="ECO:0000256" key="2">
    <source>
        <dbReference type="ARBA" id="ARBA00006222"/>
    </source>
</evidence>
<dbReference type="Pfam" id="PF03234">
    <property type="entry name" value="CDC37_N"/>
    <property type="match status" value="1"/>
</dbReference>
<evidence type="ECO:0000256" key="6">
    <source>
        <dbReference type="SAM" id="Coils"/>
    </source>
</evidence>
<dbReference type="GO" id="GO:0019901">
    <property type="term" value="F:protein kinase binding"/>
    <property type="evidence" value="ECO:0007669"/>
    <property type="project" value="InterPro"/>
</dbReference>
<evidence type="ECO:0000256" key="1">
    <source>
        <dbReference type="ARBA" id="ARBA00004496"/>
    </source>
</evidence>
<feature type="domain" description="Cdc37 Hsp90 binding" evidence="8">
    <location>
        <begin position="191"/>
        <end position="343"/>
    </location>
</feature>
<dbReference type="InterPro" id="IPR038189">
    <property type="entry name" value="Cdc37_Hsp90-bd_sf"/>
</dbReference>
<evidence type="ECO:0000256" key="3">
    <source>
        <dbReference type="ARBA" id="ARBA00022490"/>
    </source>
</evidence>
<comment type="similarity">
    <text evidence="2">Belongs to the CDC37 family.</text>
</comment>
<reference evidence="10" key="1">
    <citation type="submission" date="2020-10" db="EMBL/GenBank/DDBJ databases">
        <title>High-Quality Genome Resource of Clonostachys rosea strain S41 by Oxford Nanopore Long-Read Sequencing.</title>
        <authorList>
            <person name="Wang H."/>
        </authorList>
    </citation>
    <scope>NUCLEOTIDE SEQUENCE</scope>
    <source>
        <strain evidence="10">S41</strain>
    </source>
</reference>
<proteinExistence type="inferred from homology"/>
<dbReference type="Pfam" id="PF08564">
    <property type="entry name" value="CDC37_C"/>
    <property type="match status" value="1"/>
</dbReference>
<evidence type="ECO:0000259" key="7">
    <source>
        <dbReference type="SMART" id="SM01069"/>
    </source>
</evidence>
<dbReference type="InterPro" id="IPR013855">
    <property type="entry name" value="Cdc37_N_dom"/>
</dbReference>
<dbReference type="GO" id="GO:0050821">
    <property type="term" value="P:protein stabilization"/>
    <property type="evidence" value="ECO:0007669"/>
    <property type="project" value="TreeGrafter"/>
</dbReference>
<keyword evidence="3" id="KW-0963">Cytoplasm</keyword>
<comment type="caution">
    <text evidence="10">The sequence shown here is derived from an EMBL/GenBank/DDBJ whole genome shotgun (WGS) entry which is preliminary data.</text>
</comment>
<dbReference type="InterPro" id="IPR004918">
    <property type="entry name" value="Cdc37"/>
</dbReference>
<dbReference type="PANTHER" id="PTHR12800">
    <property type="entry name" value="CDC37-RELATED"/>
    <property type="match status" value="1"/>
</dbReference>
<dbReference type="SMART" id="SM01069">
    <property type="entry name" value="CDC37_C"/>
    <property type="match status" value="1"/>
</dbReference>
<dbReference type="InterPro" id="IPR013873">
    <property type="entry name" value="Cdc37_C"/>
</dbReference>
<feature type="domain" description="Cdc37 N-terminal" evidence="9">
    <location>
        <begin position="5"/>
        <end position="192"/>
    </location>
</feature>
<dbReference type="Pfam" id="PF08565">
    <property type="entry name" value="CDC37_M"/>
    <property type="match status" value="1"/>
</dbReference>
<dbReference type="GO" id="GO:0051087">
    <property type="term" value="F:protein-folding chaperone binding"/>
    <property type="evidence" value="ECO:0007669"/>
    <property type="project" value="TreeGrafter"/>
</dbReference>